<dbReference type="PANTHER" id="PTHR38340">
    <property type="entry name" value="S-LAYER PROTEIN"/>
    <property type="match status" value="1"/>
</dbReference>
<evidence type="ECO:0000313" key="5">
    <source>
        <dbReference type="EMBL" id="EOR10004.1"/>
    </source>
</evidence>
<dbReference type="PRINTS" id="PR00313">
    <property type="entry name" value="CABNDNGRPT"/>
</dbReference>
<dbReference type="InterPro" id="IPR018511">
    <property type="entry name" value="Hemolysin-typ_Ca-bd_CS"/>
</dbReference>
<evidence type="ECO:0000313" key="6">
    <source>
        <dbReference type="Proteomes" id="UP000016201"/>
    </source>
</evidence>
<dbReference type="Proteomes" id="UP000016201">
    <property type="component" value="Unassembled WGS sequence"/>
</dbReference>
<accession>R9B665</accession>
<name>R9B665_9GAMM</name>
<dbReference type="NCBIfam" id="TIGR03660">
    <property type="entry name" value="T1SS_rpt_143"/>
    <property type="match status" value="1"/>
</dbReference>
<keyword evidence="3" id="KW-0106">Calcium</keyword>
<dbReference type="Gene3D" id="2.150.10.10">
    <property type="entry name" value="Serralysin-like metalloprotease, C-terminal"/>
    <property type="match status" value="2"/>
</dbReference>
<dbReference type="PANTHER" id="PTHR38340:SF1">
    <property type="entry name" value="S-LAYER PROTEIN"/>
    <property type="match status" value="1"/>
</dbReference>
<dbReference type="Pfam" id="PF00353">
    <property type="entry name" value="HemolysinCabind"/>
    <property type="match status" value="3"/>
</dbReference>
<dbReference type="InterPro" id="IPR001343">
    <property type="entry name" value="Hemolysn_Ca-bd"/>
</dbReference>
<dbReference type="InterPro" id="IPR019960">
    <property type="entry name" value="T1SS_VCA0849"/>
</dbReference>
<organism evidence="5 6">
    <name type="scientific">Acinetobacter tandoii DSM 14970 = CIP 107469</name>
    <dbReference type="NCBI Taxonomy" id="1120927"/>
    <lineage>
        <taxon>Bacteria</taxon>
        <taxon>Pseudomonadati</taxon>
        <taxon>Pseudomonadota</taxon>
        <taxon>Gammaproteobacteria</taxon>
        <taxon>Moraxellales</taxon>
        <taxon>Moraxellaceae</taxon>
        <taxon>Acinetobacter</taxon>
    </lineage>
</organism>
<protein>
    <recommendedName>
        <fullName evidence="4">Bacterial Ig-like domain-containing protein</fullName>
    </recommendedName>
</protein>
<dbReference type="InterPro" id="IPR019959">
    <property type="entry name" value="T1SS-143_rpt-cont_dom"/>
</dbReference>
<dbReference type="EMBL" id="AQFM01000027">
    <property type="protein sequence ID" value="EOR10004.1"/>
    <property type="molecule type" value="Genomic_DNA"/>
</dbReference>
<reference evidence="5 6" key="1">
    <citation type="submission" date="2013-03" db="EMBL/GenBank/DDBJ databases">
        <title>The Genome Sequence of Acinetobacter tandoii CIP 107469.</title>
        <authorList>
            <consortium name="The Broad Institute Genome Sequencing Platform"/>
            <consortium name="The Broad Institute Genome Sequencing Center for Infectious Disease"/>
            <person name="Cerqueira G."/>
            <person name="Feldgarden M."/>
            <person name="Courvalin P."/>
            <person name="Perichon B."/>
            <person name="Grillot-Courvalin C."/>
            <person name="Clermont D."/>
            <person name="Rocha E."/>
            <person name="Yoon E.-J."/>
            <person name="Nemec A."/>
            <person name="Walker B."/>
            <person name="Young S.K."/>
            <person name="Zeng Q."/>
            <person name="Gargeya S."/>
            <person name="Fitzgerald M."/>
            <person name="Haas B."/>
            <person name="Abouelleil A."/>
            <person name="Alvarado L."/>
            <person name="Arachchi H.M."/>
            <person name="Berlin A.M."/>
            <person name="Chapman S.B."/>
            <person name="Dewar J."/>
            <person name="Goldberg J."/>
            <person name="Griggs A."/>
            <person name="Gujja S."/>
            <person name="Hansen M."/>
            <person name="Howarth C."/>
            <person name="Imamovic A."/>
            <person name="Larimer J."/>
            <person name="McCowan C."/>
            <person name="Murphy C."/>
            <person name="Neiman D."/>
            <person name="Pearson M."/>
            <person name="Priest M."/>
            <person name="Roberts A."/>
            <person name="Saif S."/>
            <person name="Shea T."/>
            <person name="Sisk P."/>
            <person name="Sykes S."/>
            <person name="Wortman J."/>
            <person name="Nusbaum C."/>
            <person name="Birren B."/>
        </authorList>
    </citation>
    <scope>NUCLEOTIDE SEQUENCE [LARGE SCALE GENOMIC DNA]</scope>
    <source>
        <strain evidence="5 6">CIP 107469</strain>
    </source>
</reference>
<comment type="caution">
    <text evidence="5">The sequence shown here is derived from an EMBL/GenBank/DDBJ whole genome shotgun (WGS) entry which is preliminary data.</text>
</comment>
<feature type="non-terminal residue" evidence="5">
    <location>
        <position position="1"/>
    </location>
</feature>
<dbReference type="NCBIfam" id="TIGR03661">
    <property type="entry name" value="T1SS_VCA0849"/>
    <property type="match status" value="1"/>
</dbReference>
<evidence type="ECO:0000259" key="4">
    <source>
        <dbReference type="Pfam" id="PF19077"/>
    </source>
</evidence>
<dbReference type="RefSeq" id="WP_016166048.1">
    <property type="nucleotide sequence ID" value="NZ_KE007361.1"/>
</dbReference>
<dbReference type="InterPro" id="IPR011049">
    <property type="entry name" value="Serralysin-like_metalloprot_C"/>
</dbReference>
<dbReference type="GO" id="GO:0005509">
    <property type="term" value="F:calcium ion binding"/>
    <property type="evidence" value="ECO:0007669"/>
    <property type="project" value="InterPro"/>
</dbReference>
<dbReference type="PROSITE" id="PS00330">
    <property type="entry name" value="HEMOLYSIN_CALCIUM"/>
    <property type="match status" value="5"/>
</dbReference>
<keyword evidence="6" id="KW-1185">Reference proteome</keyword>
<comment type="subcellular location">
    <subcellularLocation>
        <location evidence="1">Secreted</location>
    </subcellularLocation>
</comment>
<sequence length="1281" mass="130314">DGLGNWTLDLTGSPFIDGTYPVIATVTDTAGNTASTTSQNVVIDTVADAPDVIAVLGGSVGIVPGGDNVQQVITYKNESDVDVTLTATKAPDGTWSLDTTPLNVSINSTTGVVSIGRDAVKDGSLVTSIGTDLLGNTAQDTGIAYPDDLTPSAADQPNVVALDDGSVTVTPGADNVEQEIYYTDEENNLVVLSASQAGDGTWSLAANPIPTPLPTGVSIDPITGVVTIGQDAVKDGSVVTSYGFDVSSNVAIDSDTAKGDVVIVSVSEEGLAGANADAVGNPEDTTNSTMVSGTLNLGNLTNVAVTGPSGITSEGQPVTWNGSITAGVYTLTGTAGGKEVAVLTLSTAGAYTFTLKQPLDHSIASLENILGLGFTIASTDVVGTTNSTLVINVEDDSPIAAPNTIHNVDVQPAAIEGDLVVSYGADHGYVQSITVDGYTLTYSSTTDLVSASGAAGSITYSFNAANDELTINKGTGEVLVVDMLTGHYSYSSLAISTAAQAPIVGINKSASLLGLVNAEALDLIGIGTNQLLTAIDPNNDIQSVVVNANSVISVGLGNYYKLDWSTAMAAEFGLNVIENNNILVVDVLGIPTLTTQSFSRLTITSLDGGSIDNLKLNEFLATVYIHQYGLDLLALGLAPTISISATDSQPVTSSTSYTDLLGVSLLDPSNDPAGVVEDTSATNTLNGTNGDDRLYGYAGSDNLKGNQGNDLLRGGAGNDTLNGGAGNDILSGGTGNDTLTGGSGNDTFLWEKGDQGTVVAPAVDTITDFSKQPVAGGGDILDLRGLLVGELAKGTSIGNLANYLYFVFDGTNTILYINTAGTLSAATPTTTSDQHITFTNVDLVGSYTTQQEIISNLLKNGNLLVDQATTNTDLNGSSSFDVVIVDNDGDTASTNITFDSTSPSTSTQPNVAPIAQAADATLLGLIGVDALGIIDLNQQAFIAVDQNQNLRSVEVKFNGLLTVNLGSLSFSASAQLAADLGLEIHINNTSGILGVVGATSTITITAADGGNIDNLAVNELLATIQLNSDVNLLSLVAGLSVSALGSFTVTATDSYGATDSDSFSSLLNAQVLQNLLGSGGNPDIIQGTSANDTLNNSASGTIHERLYGYDGDDTLNGSSGNDLIRGGAGNDTLNGGDGNDLLIDGNGADTFNAGNGNDVIVISGTSFVSIDGGAGTDTLTLLDGIDLDLTTSNNITNIERIDLGNGSEGSKLTLTAADVLEVTGSNTLQIFGDLHDQVQMIGAIKGAESTINGVTMTQYTLGANTVFVDNDIVNGMGVIVL</sequence>
<dbReference type="Gene3D" id="2.60.40.10">
    <property type="entry name" value="Immunoglobulins"/>
    <property type="match status" value="1"/>
</dbReference>
<gene>
    <name evidence="5" type="ORF">I593_00931</name>
</gene>
<dbReference type="GO" id="GO:0005576">
    <property type="term" value="C:extracellular region"/>
    <property type="evidence" value="ECO:0007669"/>
    <property type="project" value="UniProtKB-SubCell"/>
</dbReference>
<proteinExistence type="predicted"/>
<dbReference type="PATRIC" id="fig|1120927.3.peg.894"/>
<dbReference type="InterPro" id="IPR050557">
    <property type="entry name" value="RTX_toxin/Mannuronan_C5-epim"/>
</dbReference>
<evidence type="ECO:0000256" key="1">
    <source>
        <dbReference type="ARBA" id="ARBA00004613"/>
    </source>
</evidence>
<dbReference type="eggNOG" id="COG2931">
    <property type="taxonomic scope" value="Bacteria"/>
</dbReference>
<evidence type="ECO:0000256" key="3">
    <source>
        <dbReference type="ARBA" id="ARBA00022837"/>
    </source>
</evidence>
<dbReference type="Pfam" id="PF19077">
    <property type="entry name" value="Big_13"/>
    <property type="match status" value="1"/>
</dbReference>
<dbReference type="SUPFAM" id="SSF51120">
    <property type="entry name" value="beta-Roll"/>
    <property type="match status" value="2"/>
</dbReference>
<dbReference type="eggNOG" id="COG2373">
    <property type="taxonomic scope" value="Bacteria"/>
</dbReference>
<dbReference type="InterPro" id="IPR044016">
    <property type="entry name" value="Big_13"/>
</dbReference>
<dbReference type="eggNOG" id="COG4932">
    <property type="taxonomic scope" value="Bacteria"/>
</dbReference>
<dbReference type="InterPro" id="IPR013783">
    <property type="entry name" value="Ig-like_fold"/>
</dbReference>
<keyword evidence="2" id="KW-0964">Secreted</keyword>
<evidence type="ECO:0000256" key="2">
    <source>
        <dbReference type="ARBA" id="ARBA00022525"/>
    </source>
</evidence>
<feature type="domain" description="Bacterial Ig-like" evidence="4">
    <location>
        <begin position="4"/>
        <end position="45"/>
    </location>
</feature>